<dbReference type="SMART" id="SM00387">
    <property type="entry name" value="HATPase_c"/>
    <property type="match status" value="1"/>
</dbReference>
<dbReference type="GO" id="GO:0016020">
    <property type="term" value="C:membrane"/>
    <property type="evidence" value="ECO:0007669"/>
    <property type="project" value="InterPro"/>
</dbReference>
<dbReference type="SUPFAM" id="SSF55874">
    <property type="entry name" value="ATPase domain of HSP90 chaperone/DNA topoisomerase II/histidine kinase"/>
    <property type="match status" value="1"/>
</dbReference>
<evidence type="ECO:0000313" key="6">
    <source>
        <dbReference type="EMBL" id="KQB84704.1"/>
    </source>
</evidence>
<keyword evidence="7" id="KW-1185">Reference proteome</keyword>
<dbReference type="InterPro" id="IPR050482">
    <property type="entry name" value="Sensor_HK_TwoCompSys"/>
</dbReference>
<feature type="domain" description="Histidine kinase/HSP90-like ATPase" evidence="5">
    <location>
        <begin position="341"/>
        <end position="431"/>
    </location>
</feature>
<keyword evidence="4" id="KW-1133">Transmembrane helix</keyword>
<keyword evidence="2 6" id="KW-0418">Kinase</keyword>
<feature type="transmembrane region" description="Helical" evidence="4">
    <location>
        <begin position="49"/>
        <end position="69"/>
    </location>
</feature>
<dbReference type="PANTHER" id="PTHR24421:SF62">
    <property type="entry name" value="SENSORY TRANSDUCTION HISTIDINE KINASE"/>
    <property type="match status" value="1"/>
</dbReference>
<evidence type="ECO:0000256" key="3">
    <source>
        <dbReference type="ARBA" id="ARBA00023012"/>
    </source>
</evidence>
<protein>
    <submittedName>
        <fullName evidence="6">Sensor histidine kinase LiaS</fullName>
        <ecNumber evidence="6">2.7.13.3</ecNumber>
    </submittedName>
</protein>
<dbReference type="InterPro" id="IPR003594">
    <property type="entry name" value="HATPase_dom"/>
</dbReference>
<accession>A0A0Q0Z5D9</accession>
<dbReference type="InterPro" id="IPR011712">
    <property type="entry name" value="Sig_transdc_His_kin_sub3_dim/P"/>
</dbReference>
<dbReference type="Gene3D" id="3.30.565.10">
    <property type="entry name" value="Histidine kinase-like ATPase, C-terminal domain"/>
    <property type="match status" value="1"/>
</dbReference>
<dbReference type="Pfam" id="PF07730">
    <property type="entry name" value="HisKA_3"/>
    <property type="match status" value="1"/>
</dbReference>
<reference evidence="6 7" key="1">
    <citation type="submission" date="2015-10" db="EMBL/GenBank/DDBJ databases">
        <title>Corynebacteirum lowii and Corynebacterium oculi species nova, derived from human clinical disease and and emended description of Corynebacterium mastiditis.</title>
        <authorList>
            <person name="Bernard K."/>
            <person name="Pacheco A.L."/>
            <person name="Mcdougall C."/>
            <person name="Burtx T."/>
            <person name="Weibe D."/>
            <person name="Tyler S."/>
            <person name="Olson A.B."/>
            <person name="Cnockaert M."/>
            <person name="Eguchi H."/>
            <person name="Kuwahara T."/>
            <person name="Nakayama-Imaohji H."/>
            <person name="Boudewijins M."/>
            <person name="Van Hoecke F."/>
            <person name="Bernier A.-M."/>
            <person name="Vandamme P."/>
        </authorList>
    </citation>
    <scope>NUCLEOTIDE SEQUENCE [LARGE SCALE GENOMIC DNA]</scope>
    <source>
        <strain evidence="6 7">NML 130210</strain>
    </source>
</reference>
<dbReference type="Proteomes" id="UP000050517">
    <property type="component" value="Unassembled WGS sequence"/>
</dbReference>
<dbReference type="InterPro" id="IPR036890">
    <property type="entry name" value="HATPase_C_sf"/>
</dbReference>
<feature type="transmembrane region" description="Helical" evidence="4">
    <location>
        <begin position="16"/>
        <end position="37"/>
    </location>
</feature>
<dbReference type="EC" id="2.7.13.3" evidence="6"/>
<dbReference type="CDD" id="cd16917">
    <property type="entry name" value="HATPase_UhpB-NarQ-NarX-like"/>
    <property type="match status" value="1"/>
</dbReference>
<feature type="transmembrane region" description="Helical" evidence="4">
    <location>
        <begin position="166"/>
        <end position="185"/>
    </location>
</feature>
<dbReference type="GO" id="GO:0000155">
    <property type="term" value="F:phosphorelay sensor kinase activity"/>
    <property type="evidence" value="ECO:0007669"/>
    <property type="project" value="InterPro"/>
</dbReference>
<dbReference type="AlphaFoldDB" id="A0A0Q0Z5D9"/>
<sequence>MSDSSTLDRILEALRVGLHVLFAFLLLFGAAATLGGLKGLSLSTGRGGVLLMLALCGTLAATYLAGTVWENRFAQRRTPRDPAPYRLPWLGLVLAQWLGLLLLSHHFLWLLFPLAFLIWHLVPTDAWGVTVTLLAWALGAALPLALPRVGGPLLSTAPGWGLGGVLGPFLGVAFASACYFAYRALHREAAHHRRVAEELAATQEQLLFTENQAGRLAERERLSREIHDTLAQGFNSILLFSRACEKNLRGILPSGAIPSPSPTAATALDTTLDTALHQLRTIESVAAENLTEARQLIAGEAPPTRNLSQALTDLGARITHRHGLPVEVIAPEQAPQALPVNIASALLRVAQEALTNTVRHAHASRARLTLSAWDKDITLDVFDDGSGFDPAAAHGYGLPGIRSRLREIGGHLTIDSSPHGTVVTARVPWRQS</sequence>
<evidence type="ECO:0000256" key="1">
    <source>
        <dbReference type="ARBA" id="ARBA00022679"/>
    </source>
</evidence>
<dbReference type="PATRIC" id="fig|1544416.3.peg.1521"/>
<proteinExistence type="predicted"/>
<gene>
    <name evidence="6" type="primary">liaS_2</name>
    <name evidence="6" type="ORF">Cocul_01515</name>
</gene>
<dbReference type="EMBL" id="LKST01000002">
    <property type="protein sequence ID" value="KQB84704.1"/>
    <property type="molecule type" value="Genomic_DNA"/>
</dbReference>
<organism evidence="6 7">
    <name type="scientific">Corynebacterium oculi</name>
    <dbReference type="NCBI Taxonomy" id="1544416"/>
    <lineage>
        <taxon>Bacteria</taxon>
        <taxon>Bacillati</taxon>
        <taxon>Actinomycetota</taxon>
        <taxon>Actinomycetes</taxon>
        <taxon>Mycobacteriales</taxon>
        <taxon>Corynebacteriaceae</taxon>
        <taxon>Corynebacterium</taxon>
    </lineage>
</organism>
<evidence type="ECO:0000313" key="7">
    <source>
        <dbReference type="Proteomes" id="UP000050517"/>
    </source>
</evidence>
<dbReference type="OrthoDB" id="144293at2"/>
<evidence type="ECO:0000256" key="4">
    <source>
        <dbReference type="SAM" id="Phobius"/>
    </source>
</evidence>
<keyword evidence="4" id="KW-0812">Transmembrane</keyword>
<evidence type="ECO:0000256" key="2">
    <source>
        <dbReference type="ARBA" id="ARBA00022777"/>
    </source>
</evidence>
<dbReference type="Pfam" id="PF02518">
    <property type="entry name" value="HATPase_c"/>
    <property type="match status" value="1"/>
</dbReference>
<keyword evidence="4" id="KW-0472">Membrane</keyword>
<feature type="transmembrane region" description="Helical" evidence="4">
    <location>
        <begin position="126"/>
        <end position="146"/>
    </location>
</feature>
<comment type="caution">
    <text evidence="6">The sequence shown here is derived from an EMBL/GenBank/DDBJ whole genome shotgun (WGS) entry which is preliminary data.</text>
</comment>
<keyword evidence="3" id="KW-0902">Two-component regulatory system</keyword>
<dbReference type="InterPro" id="IPR017205">
    <property type="entry name" value="Sig_transdc_His_kinase_ChrS"/>
</dbReference>
<dbReference type="PANTHER" id="PTHR24421">
    <property type="entry name" value="NITRATE/NITRITE SENSOR PROTEIN NARX-RELATED"/>
    <property type="match status" value="1"/>
</dbReference>
<evidence type="ECO:0000259" key="5">
    <source>
        <dbReference type="SMART" id="SM00387"/>
    </source>
</evidence>
<dbReference type="PIRSF" id="PIRSF037434">
    <property type="entry name" value="STHK_ChrS"/>
    <property type="match status" value="1"/>
</dbReference>
<dbReference type="Gene3D" id="1.20.5.1930">
    <property type="match status" value="1"/>
</dbReference>
<name>A0A0Q0Z5D9_9CORY</name>
<dbReference type="GO" id="GO:0046983">
    <property type="term" value="F:protein dimerization activity"/>
    <property type="evidence" value="ECO:0007669"/>
    <property type="project" value="InterPro"/>
</dbReference>
<keyword evidence="1 6" id="KW-0808">Transferase</keyword>
<feature type="transmembrane region" description="Helical" evidence="4">
    <location>
        <begin position="89"/>
        <end position="119"/>
    </location>
</feature>
<dbReference type="STRING" id="1544416.Cocul_01515"/>
<dbReference type="RefSeq" id="WP_055122590.1">
    <property type="nucleotide sequence ID" value="NZ_LKST01000002.1"/>
</dbReference>